<accession>A0A165NGU3</accession>
<dbReference type="Gene3D" id="3.40.470.10">
    <property type="entry name" value="Uracil-DNA glycosylase-like domain"/>
    <property type="match status" value="1"/>
</dbReference>
<name>A0A165NGU3_9BACL</name>
<dbReference type="Proteomes" id="UP000076567">
    <property type="component" value="Unassembled WGS sequence"/>
</dbReference>
<feature type="domain" description="Uracil-DNA glycosylase-like" evidence="1">
    <location>
        <begin position="22"/>
        <end position="190"/>
    </location>
</feature>
<gene>
    <name evidence="2" type="ORF">AWM68_06405</name>
</gene>
<dbReference type="EMBL" id="LRFC01000023">
    <property type="protein sequence ID" value="KZE66007.1"/>
    <property type="molecule type" value="Genomic_DNA"/>
</dbReference>
<dbReference type="OrthoDB" id="5066079at2"/>
<dbReference type="AlphaFoldDB" id="A0A165NGU3"/>
<evidence type="ECO:0000259" key="1">
    <source>
        <dbReference type="Pfam" id="PF03167"/>
    </source>
</evidence>
<dbReference type="Pfam" id="PF03167">
    <property type="entry name" value="UDG"/>
    <property type="match status" value="1"/>
</dbReference>
<organism evidence="2 3">
    <name type="scientific">Fictibacillus phosphorivorans</name>
    <dbReference type="NCBI Taxonomy" id="1221500"/>
    <lineage>
        <taxon>Bacteria</taxon>
        <taxon>Bacillati</taxon>
        <taxon>Bacillota</taxon>
        <taxon>Bacilli</taxon>
        <taxon>Bacillales</taxon>
        <taxon>Fictibacillaceae</taxon>
        <taxon>Fictibacillus</taxon>
    </lineage>
</organism>
<evidence type="ECO:0000313" key="2">
    <source>
        <dbReference type="EMBL" id="KZE66007.1"/>
    </source>
</evidence>
<sequence>MNIHSFFTDAKSLYSVQDITTKETEIIFILESPHKEEIKSGVPLAGLSGRSMAKELFLEEEILPMGKFLKQSILDKRKTIYGIVNVCPFPLQQSAFPDPQFVEKYKDEIQVAEAVRISSAKRFKDESKAAFDNLLVENFEKRLSSLLKNDTIIVPCGRFAEKYVNKLTIKDQLTIIYGVPHPSYNSWSRERYYNVINKLREEGKKRTS</sequence>
<keyword evidence="3" id="KW-1185">Reference proteome</keyword>
<evidence type="ECO:0000313" key="3">
    <source>
        <dbReference type="Proteomes" id="UP000076567"/>
    </source>
</evidence>
<proteinExistence type="predicted"/>
<protein>
    <recommendedName>
        <fullName evidence="1">Uracil-DNA glycosylase-like domain-containing protein</fullName>
    </recommendedName>
</protein>
<reference evidence="3" key="1">
    <citation type="submission" date="2016-01" db="EMBL/GenBank/DDBJ databases">
        <title>Draft genome of Chromobacterium sp. F49.</title>
        <authorList>
            <person name="Hong K.W."/>
        </authorList>
    </citation>
    <scope>NUCLEOTIDE SEQUENCE [LARGE SCALE GENOMIC DNA]</scope>
    <source>
        <strain evidence="3">P7IIIA</strain>
    </source>
</reference>
<dbReference type="InterPro" id="IPR036895">
    <property type="entry name" value="Uracil-DNA_glycosylase-like_sf"/>
</dbReference>
<dbReference type="InterPro" id="IPR005122">
    <property type="entry name" value="Uracil-DNA_glycosylase-like"/>
</dbReference>
<comment type="caution">
    <text evidence="2">The sequence shown here is derived from an EMBL/GenBank/DDBJ whole genome shotgun (WGS) entry which is preliminary data.</text>
</comment>
<dbReference type="RefSeq" id="WP_066241176.1">
    <property type="nucleotide sequence ID" value="NZ_LRFC01000023.1"/>
</dbReference>